<dbReference type="Proteomes" id="UP000199532">
    <property type="component" value="Unassembled WGS sequence"/>
</dbReference>
<dbReference type="AlphaFoldDB" id="A0A1H6VA95"/>
<dbReference type="EMBL" id="FNXY01000004">
    <property type="protein sequence ID" value="SEI97212.1"/>
    <property type="molecule type" value="Genomic_DNA"/>
</dbReference>
<evidence type="ECO:0000313" key="1">
    <source>
        <dbReference type="EMBL" id="SEI97212.1"/>
    </source>
</evidence>
<sequence length="155" mass="18343">MKLHEFVFLYRRDLHRLKKEISAYHTEESLWVKIPGTINSGGNICQHLIGNLRSYIGLHIGRFAYVRDRDAEFNLRIFTKEQLIEEVDFLLEIIPGAILKMNEDLLTEEYPQEVVEIHSHQSYAFILTHLYQHLAWHTGQINYHRRIADSNQSKV</sequence>
<dbReference type="Gene3D" id="1.20.120.450">
    <property type="entry name" value="dinb family like domain"/>
    <property type="match status" value="1"/>
</dbReference>
<dbReference type="RefSeq" id="WP_090335790.1">
    <property type="nucleotide sequence ID" value="NZ_FNXY01000004.1"/>
</dbReference>
<dbReference type="STRING" id="408657.SAMN04487995_2814"/>
<organism evidence="1 2">
    <name type="scientific">Dyadobacter koreensis</name>
    <dbReference type="NCBI Taxonomy" id="408657"/>
    <lineage>
        <taxon>Bacteria</taxon>
        <taxon>Pseudomonadati</taxon>
        <taxon>Bacteroidota</taxon>
        <taxon>Cytophagia</taxon>
        <taxon>Cytophagales</taxon>
        <taxon>Spirosomataceae</taxon>
        <taxon>Dyadobacter</taxon>
    </lineage>
</organism>
<evidence type="ECO:0008006" key="3">
    <source>
        <dbReference type="Google" id="ProtNLM"/>
    </source>
</evidence>
<evidence type="ECO:0000313" key="2">
    <source>
        <dbReference type="Proteomes" id="UP000199532"/>
    </source>
</evidence>
<name>A0A1H6VA95_9BACT</name>
<reference evidence="1 2" key="1">
    <citation type="submission" date="2016-10" db="EMBL/GenBank/DDBJ databases">
        <authorList>
            <person name="de Groot N.N."/>
        </authorList>
    </citation>
    <scope>NUCLEOTIDE SEQUENCE [LARGE SCALE GENOMIC DNA]</scope>
    <source>
        <strain evidence="1 2">DSM 19938</strain>
    </source>
</reference>
<protein>
    <recommendedName>
        <fullName evidence="3">DinB superfamily protein</fullName>
    </recommendedName>
</protein>
<dbReference type="OrthoDB" id="893570at2"/>
<dbReference type="Pfam" id="PF07609">
    <property type="entry name" value="DUF1572"/>
    <property type="match status" value="1"/>
</dbReference>
<proteinExistence type="predicted"/>
<dbReference type="InterPro" id="IPR034660">
    <property type="entry name" value="DinB/YfiT-like"/>
</dbReference>
<keyword evidence="2" id="KW-1185">Reference proteome</keyword>
<dbReference type="InterPro" id="IPR011466">
    <property type="entry name" value="DUF1572"/>
</dbReference>
<gene>
    <name evidence="1" type="ORF">SAMN04487995_2814</name>
</gene>
<dbReference type="SUPFAM" id="SSF109854">
    <property type="entry name" value="DinB/YfiT-like putative metalloenzymes"/>
    <property type="match status" value="1"/>
</dbReference>
<accession>A0A1H6VA95</accession>